<accession>A0ABU0YNE4</accession>
<name>A0ABU0YNE4_9PROT</name>
<protein>
    <submittedName>
        <fullName evidence="1">DUF1488 family protein</fullName>
    </submittedName>
</protein>
<keyword evidence="2" id="KW-1185">Reference proteome</keyword>
<reference evidence="2" key="1">
    <citation type="submission" date="2023-08" db="EMBL/GenBank/DDBJ databases">
        <title>Rhodospirillaceae gen. nov., a novel taxon isolated from the Yangtze River Yuezi River estuary sludge.</title>
        <authorList>
            <person name="Ruan L."/>
        </authorList>
    </citation>
    <scope>NUCLEOTIDE SEQUENCE [LARGE SCALE GENOMIC DNA]</scope>
    <source>
        <strain evidence="2">R-7</strain>
    </source>
</reference>
<dbReference type="Pfam" id="PF07369">
    <property type="entry name" value="DUF1488"/>
    <property type="match status" value="1"/>
</dbReference>
<sequence length="98" mass="10896">MSFQLVSPTSLHDRAKTMIEFEAEYDGKPLVCSISRRVLEQLGNRDGASTEELLALFEEHRPTIAAMVRKKYEVGVVDFVGKVVVTTADLNRRGVALS</sequence>
<gene>
    <name evidence="1" type="ORF">Q8A70_16240</name>
</gene>
<dbReference type="Gene3D" id="3.30.160.140">
    <property type="entry name" value="Shew3726-like"/>
    <property type="match status" value="1"/>
</dbReference>
<dbReference type="Proteomes" id="UP001230156">
    <property type="component" value="Unassembled WGS sequence"/>
</dbReference>
<dbReference type="InterPro" id="IPR009962">
    <property type="entry name" value="DUF1488"/>
</dbReference>
<dbReference type="SUPFAM" id="SSF160272">
    <property type="entry name" value="Shew3726-like"/>
    <property type="match status" value="1"/>
</dbReference>
<dbReference type="RefSeq" id="WP_379957014.1">
    <property type="nucleotide sequence ID" value="NZ_JAUYVI010000005.1"/>
</dbReference>
<comment type="caution">
    <text evidence="1">The sequence shown here is derived from an EMBL/GenBank/DDBJ whole genome shotgun (WGS) entry which is preliminary data.</text>
</comment>
<evidence type="ECO:0000313" key="1">
    <source>
        <dbReference type="EMBL" id="MDQ7249239.1"/>
    </source>
</evidence>
<dbReference type="InterPro" id="IPR036692">
    <property type="entry name" value="Shew3726-like_sf"/>
</dbReference>
<proteinExistence type="predicted"/>
<organism evidence="1 2">
    <name type="scientific">Dongia sedimenti</name>
    <dbReference type="NCBI Taxonomy" id="3064282"/>
    <lineage>
        <taxon>Bacteria</taxon>
        <taxon>Pseudomonadati</taxon>
        <taxon>Pseudomonadota</taxon>
        <taxon>Alphaproteobacteria</taxon>
        <taxon>Rhodospirillales</taxon>
        <taxon>Dongiaceae</taxon>
        <taxon>Dongia</taxon>
    </lineage>
</organism>
<evidence type="ECO:0000313" key="2">
    <source>
        <dbReference type="Proteomes" id="UP001230156"/>
    </source>
</evidence>
<dbReference type="EMBL" id="JAUYVI010000005">
    <property type="protein sequence ID" value="MDQ7249239.1"/>
    <property type="molecule type" value="Genomic_DNA"/>
</dbReference>